<accession>A0A0P1B894</accession>
<evidence type="ECO:0000313" key="3">
    <source>
        <dbReference type="Proteomes" id="UP000054928"/>
    </source>
</evidence>
<protein>
    <submittedName>
        <fullName evidence="2">Uncharacterized protein</fullName>
    </submittedName>
</protein>
<sequence>MSVEVVYVQVVRRNLGITLIVFYESTGLFNPISTFLRLLLPGLRRSRRIVKSFA</sequence>
<dbReference type="Proteomes" id="UP000054928">
    <property type="component" value="Unassembled WGS sequence"/>
</dbReference>
<dbReference type="AlphaFoldDB" id="A0A0P1B894"/>
<feature type="transmembrane region" description="Helical" evidence="1">
    <location>
        <begin position="20"/>
        <end position="40"/>
    </location>
</feature>
<dbReference type="GeneID" id="36402916"/>
<keyword evidence="1" id="KW-0472">Membrane</keyword>
<keyword evidence="1" id="KW-1133">Transmembrane helix</keyword>
<dbReference type="EMBL" id="CCYD01003101">
    <property type="protein sequence ID" value="CEG50136.1"/>
    <property type="molecule type" value="Genomic_DNA"/>
</dbReference>
<evidence type="ECO:0000256" key="1">
    <source>
        <dbReference type="SAM" id="Phobius"/>
    </source>
</evidence>
<keyword evidence="1" id="KW-0812">Transmembrane</keyword>
<proteinExistence type="predicted"/>
<organism evidence="2 3">
    <name type="scientific">Plasmopara halstedii</name>
    <name type="common">Downy mildew of sunflower</name>
    <dbReference type="NCBI Taxonomy" id="4781"/>
    <lineage>
        <taxon>Eukaryota</taxon>
        <taxon>Sar</taxon>
        <taxon>Stramenopiles</taxon>
        <taxon>Oomycota</taxon>
        <taxon>Peronosporomycetes</taxon>
        <taxon>Peronosporales</taxon>
        <taxon>Peronosporaceae</taxon>
        <taxon>Plasmopara</taxon>
    </lineage>
</organism>
<reference evidence="3" key="1">
    <citation type="submission" date="2014-09" db="EMBL/GenBank/DDBJ databases">
        <authorList>
            <person name="Sharma Rahul"/>
            <person name="Thines Marco"/>
        </authorList>
    </citation>
    <scope>NUCLEOTIDE SEQUENCE [LARGE SCALE GENOMIC DNA]</scope>
</reference>
<dbReference type="RefSeq" id="XP_024586505.1">
    <property type="nucleotide sequence ID" value="XM_024721403.1"/>
</dbReference>
<keyword evidence="3" id="KW-1185">Reference proteome</keyword>
<evidence type="ECO:0000313" key="2">
    <source>
        <dbReference type="EMBL" id="CEG50136.1"/>
    </source>
</evidence>
<name>A0A0P1B894_PLAHL</name>